<proteinExistence type="predicted"/>
<organism evidence="1">
    <name type="scientific">Arundo donax</name>
    <name type="common">Giant reed</name>
    <name type="synonym">Donax arundinaceus</name>
    <dbReference type="NCBI Taxonomy" id="35708"/>
    <lineage>
        <taxon>Eukaryota</taxon>
        <taxon>Viridiplantae</taxon>
        <taxon>Streptophyta</taxon>
        <taxon>Embryophyta</taxon>
        <taxon>Tracheophyta</taxon>
        <taxon>Spermatophyta</taxon>
        <taxon>Magnoliopsida</taxon>
        <taxon>Liliopsida</taxon>
        <taxon>Poales</taxon>
        <taxon>Poaceae</taxon>
        <taxon>PACMAD clade</taxon>
        <taxon>Arundinoideae</taxon>
        <taxon>Arundineae</taxon>
        <taxon>Arundo</taxon>
    </lineage>
</organism>
<reference evidence="1" key="2">
    <citation type="journal article" date="2015" name="Data Brief">
        <title>Shoot transcriptome of the giant reed, Arundo donax.</title>
        <authorList>
            <person name="Barrero R.A."/>
            <person name="Guerrero F.D."/>
            <person name="Moolhuijzen P."/>
            <person name="Goolsby J.A."/>
            <person name="Tidwell J."/>
            <person name="Bellgard S.E."/>
            <person name="Bellgard M.I."/>
        </authorList>
    </citation>
    <scope>NUCLEOTIDE SEQUENCE</scope>
    <source>
        <tissue evidence="1">Shoot tissue taken approximately 20 cm above the soil surface</tissue>
    </source>
</reference>
<sequence>MESSKMYIHFKHGVSHQ</sequence>
<protein>
    <submittedName>
        <fullName evidence="1">Uncharacterized protein</fullName>
    </submittedName>
</protein>
<accession>A0A0A9C3C7</accession>
<name>A0A0A9C3C7_ARUDO</name>
<dbReference type="AlphaFoldDB" id="A0A0A9C3C7"/>
<dbReference type="EMBL" id="GBRH01227101">
    <property type="protein sequence ID" value="JAD70794.1"/>
    <property type="molecule type" value="Transcribed_RNA"/>
</dbReference>
<evidence type="ECO:0000313" key="1">
    <source>
        <dbReference type="EMBL" id="JAD70794.1"/>
    </source>
</evidence>
<reference evidence="1" key="1">
    <citation type="submission" date="2014-09" db="EMBL/GenBank/DDBJ databases">
        <authorList>
            <person name="Magalhaes I.L.F."/>
            <person name="Oliveira U."/>
            <person name="Santos F.R."/>
            <person name="Vidigal T.H.D.A."/>
            <person name="Brescovit A.D."/>
            <person name="Santos A.J."/>
        </authorList>
    </citation>
    <scope>NUCLEOTIDE SEQUENCE</scope>
    <source>
        <tissue evidence="1">Shoot tissue taken approximately 20 cm above the soil surface</tissue>
    </source>
</reference>